<feature type="chain" id="PRO_5041265437" evidence="2">
    <location>
        <begin position="21"/>
        <end position="193"/>
    </location>
</feature>
<proteinExistence type="predicted"/>
<dbReference type="GeneID" id="77731339"/>
<dbReference type="Proteomes" id="UP001164286">
    <property type="component" value="Unassembled WGS sequence"/>
</dbReference>
<gene>
    <name evidence="3" type="ORF">MKK02DRAFT_42739</name>
</gene>
<feature type="signal peptide" evidence="2">
    <location>
        <begin position="1"/>
        <end position="20"/>
    </location>
</feature>
<keyword evidence="2" id="KW-0732">Signal</keyword>
<protein>
    <submittedName>
        <fullName evidence="3">Uncharacterized protein</fullName>
    </submittedName>
</protein>
<feature type="region of interest" description="Disordered" evidence="1">
    <location>
        <begin position="41"/>
        <end position="78"/>
    </location>
</feature>
<evidence type="ECO:0000313" key="4">
    <source>
        <dbReference type="Proteomes" id="UP001164286"/>
    </source>
</evidence>
<evidence type="ECO:0000256" key="2">
    <source>
        <dbReference type="SAM" id="SignalP"/>
    </source>
</evidence>
<evidence type="ECO:0000313" key="3">
    <source>
        <dbReference type="EMBL" id="KAI9638352.1"/>
    </source>
</evidence>
<comment type="caution">
    <text evidence="3">The sequence shown here is derived from an EMBL/GenBank/DDBJ whole genome shotgun (WGS) entry which is preliminary data.</text>
</comment>
<dbReference type="EMBL" id="JAKWFO010000003">
    <property type="protein sequence ID" value="KAI9638352.1"/>
    <property type="molecule type" value="Genomic_DNA"/>
</dbReference>
<name>A0AA38LVY1_9TREE</name>
<reference evidence="3" key="1">
    <citation type="journal article" date="2022" name="G3 (Bethesda)">
        <title>High quality genome of the basidiomycete yeast Dioszegia hungarica PDD-24b-2 isolated from cloud water.</title>
        <authorList>
            <person name="Jarrige D."/>
            <person name="Haridas S."/>
            <person name="Bleykasten-Grosshans C."/>
            <person name="Joly M."/>
            <person name="Nadalig T."/>
            <person name="Sancelme M."/>
            <person name="Vuilleumier S."/>
            <person name="Grigoriev I.V."/>
            <person name="Amato P."/>
            <person name="Bringel F."/>
        </authorList>
    </citation>
    <scope>NUCLEOTIDE SEQUENCE</scope>
    <source>
        <strain evidence="3">PDD-24b-2</strain>
    </source>
</reference>
<dbReference type="AlphaFoldDB" id="A0AA38LVY1"/>
<accession>A0AA38LVY1</accession>
<keyword evidence="4" id="KW-1185">Reference proteome</keyword>
<sequence length="193" mass="20479">MQPTQLFLLLAALVAPLALAAPVRPPTAPVPVSDILSDLPNIEIHDPPAARHHQNGAEQDEADGVGEHKRDDGLGDENDKWGLRAARAGAKVKRDDSVDVDRAVKELMDGVASARANAAHDAPVPRAAVAEENGAIRDGDVELMHKRSIPVGRHFSDMWKLKRRGVVTEEVGVHRVESRGEGGAGAGFVGVEG</sequence>
<organism evidence="3 4">
    <name type="scientific">Dioszegia hungarica</name>
    <dbReference type="NCBI Taxonomy" id="4972"/>
    <lineage>
        <taxon>Eukaryota</taxon>
        <taxon>Fungi</taxon>
        <taxon>Dikarya</taxon>
        <taxon>Basidiomycota</taxon>
        <taxon>Agaricomycotina</taxon>
        <taxon>Tremellomycetes</taxon>
        <taxon>Tremellales</taxon>
        <taxon>Bulleribasidiaceae</taxon>
        <taxon>Dioszegia</taxon>
    </lineage>
</organism>
<dbReference type="RefSeq" id="XP_052948129.1">
    <property type="nucleotide sequence ID" value="XM_053092134.1"/>
</dbReference>
<feature type="compositionally biased region" description="Basic and acidic residues" evidence="1">
    <location>
        <begin position="65"/>
        <end position="78"/>
    </location>
</feature>
<evidence type="ECO:0000256" key="1">
    <source>
        <dbReference type="SAM" id="MobiDB-lite"/>
    </source>
</evidence>